<dbReference type="Pfam" id="PF09857">
    <property type="entry name" value="YjhX_toxin"/>
    <property type="match status" value="1"/>
</dbReference>
<keyword evidence="3" id="KW-1185">Reference proteome</keyword>
<evidence type="ECO:0000313" key="2">
    <source>
        <dbReference type="EMBL" id="QJF53040.1"/>
    </source>
</evidence>
<sequence>MNISKYEQRVLHALARGGAIHFERAPNGKIRAVTCVTRDGHLLEDCTTAVFERLKKRRFIRSVNGTPYRATRLGISSVRAQPDNR</sequence>
<dbReference type="NCBIfam" id="NF010240">
    <property type="entry name" value="PRK13687.1"/>
    <property type="match status" value="1"/>
</dbReference>
<proteinExistence type="inferred from homology"/>
<evidence type="ECO:0000256" key="1">
    <source>
        <dbReference type="HAMAP-Rule" id="MF_00827"/>
    </source>
</evidence>
<name>A0A858SXR6_9RHOB</name>
<protein>
    <recommendedName>
        <fullName evidence="1">UPF0386 protein G3256_18565</fullName>
    </recommendedName>
</protein>
<gene>
    <name evidence="2" type="ORF">G3256_18565</name>
</gene>
<organism evidence="2 3">
    <name type="scientific">Roseobacter ponti</name>
    <dbReference type="NCBI Taxonomy" id="1891787"/>
    <lineage>
        <taxon>Bacteria</taxon>
        <taxon>Pseudomonadati</taxon>
        <taxon>Pseudomonadota</taxon>
        <taxon>Alphaproteobacteria</taxon>
        <taxon>Rhodobacterales</taxon>
        <taxon>Roseobacteraceae</taxon>
        <taxon>Roseobacter</taxon>
    </lineage>
</organism>
<accession>A0A858SXR6</accession>
<comment type="similarity">
    <text evidence="1">Belongs to the UPF0386 family.</text>
</comment>
<reference evidence="2 3" key="1">
    <citation type="submission" date="2020-02" db="EMBL/GenBank/DDBJ databases">
        <title>Genome sequence of Roseobacter ponti.</title>
        <authorList>
            <person name="Hollensteiner J."/>
            <person name="Schneider D."/>
            <person name="Poehlein A."/>
            <person name="Daniel R."/>
        </authorList>
    </citation>
    <scope>NUCLEOTIDE SEQUENCE [LARGE SCALE GENOMIC DNA]</scope>
    <source>
        <strain evidence="2 3">DSM 106830</strain>
    </source>
</reference>
<dbReference type="KEGG" id="rpon:G3256_18565"/>
<dbReference type="InterPro" id="IPR018654">
    <property type="entry name" value="YjhX_toxin"/>
</dbReference>
<dbReference type="RefSeq" id="WP_169642257.1">
    <property type="nucleotide sequence ID" value="NZ_CP048788.1"/>
</dbReference>
<dbReference type="Proteomes" id="UP000503308">
    <property type="component" value="Chromosome"/>
</dbReference>
<dbReference type="EMBL" id="CP048788">
    <property type="protein sequence ID" value="QJF53040.1"/>
    <property type="molecule type" value="Genomic_DNA"/>
</dbReference>
<dbReference type="AlphaFoldDB" id="A0A858SXR6"/>
<dbReference type="HAMAP" id="MF_00827">
    <property type="entry name" value="UPF0386"/>
    <property type="match status" value="1"/>
</dbReference>
<evidence type="ECO:0000313" key="3">
    <source>
        <dbReference type="Proteomes" id="UP000503308"/>
    </source>
</evidence>